<reference evidence="2 3" key="1">
    <citation type="submission" date="2019-04" db="EMBL/GenBank/DDBJ databases">
        <title>Friends and foes A comparative genomics study of 23 Aspergillus species from section Flavi.</title>
        <authorList>
            <consortium name="DOE Joint Genome Institute"/>
            <person name="Kjaerbolling I."/>
            <person name="Vesth T."/>
            <person name="Frisvad J.C."/>
            <person name="Nybo J.L."/>
            <person name="Theobald S."/>
            <person name="Kildgaard S."/>
            <person name="Isbrandt T."/>
            <person name="Kuo A."/>
            <person name="Sato A."/>
            <person name="Lyhne E.K."/>
            <person name="Kogle M.E."/>
            <person name="Wiebenga A."/>
            <person name="Kun R.S."/>
            <person name="Lubbers R.J."/>
            <person name="Makela M.R."/>
            <person name="Barry K."/>
            <person name="Chovatia M."/>
            <person name="Clum A."/>
            <person name="Daum C."/>
            <person name="Haridas S."/>
            <person name="He G."/>
            <person name="LaButti K."/>
            <person name="Lipzen A."/>
            <person name="Mondo S."/>
            <person name="Riley R."/>
            <person name="Salamov A."/>
            <person name="Simmons B.A."/>
            <person name="Magnuson J.K."/>
            <person name="Henrissat B."/>
            <person name="Mortensen U.H."/>
            <person name="Larsen T.O."/>
            <person name="Devries R.P."/>
            <person name="Grigoriev I.V."/>
            <person name="Machida M."/>
            <person name="Baker S.E."/>
            <person name="Andersen M.R."/>
        </authorList>
    </citation>
    <scope>NUCLEOTIDE SEQUENCE [LARGE SCALE GENOMIC DNA]</scope>
    <source>
        <strain evidence="2 3">CBS 117625</strain>
    </source>
</reference>
<proteinExistence type="predicted"/>
<name>A0A5N6S9A0_ASPPS</name>
<evidence type="ECO:0000313" key="2">
    <source>
        <dbReference type="EMBL" id="KAE8131222.1"/>
    </source>
</evidence>
<protein>
    <submittedName>
        <fullName evidence="2">Uncharacterized protein</fullName>
    </submittedName>
</protein>
<dbReference type="Proteomes" id="UP000325672">
    <property type="component" value="Unassembled WGS sequence"/>
</dbReference>
<keyword evidence="3" id="KW-1185">Reference proteome</keyword>
<dbReference type="RefSeq" id="XP_031907285.1">
    <property type="nucleotide sequence ID" value="XM_032063123.1"/>
</dbReference>
<dbReference type="GeneID" id="43647333"/>
<feature type="region of interest" description="Disordered" evidence="1">
    <location>
        <begin position="113"/>
        <end position="152"/>
    </location>
</feature>
<dbReference type="EMBL" id="ML743670">
    <property type="protein sequence ID" value="KAE8131222.1"/>
    <property type="molecule type" value="Genomic_DNA"/>
</dbReference>
<dbReference type="AlphaFoldDB" id="A0A5N6S9A0"/>
<organism evidence="2 3">
    <name type="scientific">Aspergillus pseudotamarii</name>
    <dbReference type="NCBI Taxonomy" id="132259"/>
    <lineage>
        <taxon>Eukaryota</taxon>
        <taxon>Fungi</taxon>
        <taxon>Dikarya</taxon>
        <taxon>Ascomycota</taxon>
        <taxon>Pezizomycotina</taxon>
        <taxon>Eurotiomycetes</taxon>
        <taxon>Eurotiomycetidae</taxon>
        <taxon>Eurotiales</taxon>
        <taxon>Aspergillaceae</taxon>
        <taxon>Aspergillus</taxon>
        <taxon>Aspergillus subgen. Circumdati</taxon>
    </lineage>
</organism>
<sequence>MFEHIVGEKQRAKTRPLLLLLLGRTDLSLRQGQFAASADILGDPTGQNVWRPTPSSSGAASTVIDEKRHLFDLIIYRSTIVAYDRKAPAQRKTLPSRIQQHYQRFCGRNGYRSPEAVKYRRRGAPKRRVEQLRDRKKKKGGKKRNPEPGKRK</sequence>
<evidence type="ECO:0000313" key="3">
    <source>
        <dbReference type="Proteomes" id="UP000325672"/>
    </source>
</evidence>
<gene>
    <name evidence="2" type="ORF">BDV38DRAFT_29746</name>
</gene>
<feature type="compositionally biased region" description="Basic residues" evidence="1">
    <location>
        <begin position="134"/>
        <end position="143"/>
    </location>
</feature>
<accession>A0A5N6S9A0</accession>
<evidence type="ECO:0000256" key="1">
    <source>
        <dbReference type="SAM" id="MobiDB-lite"/>
    </source>
</evidence>